<feature type="compositionally biased region" description="Acidic residues" evidence="1">
    <location>
        <begin position="461"/>
        <end position="477"/>
    </location>
</feature>
<dbReference type="OrthoDB" id="272624at2759"/>
<feature type="compositionally biased region" description="Polar residues" evidence="1">
    <location>
        <begin position="32"/>
        <end position="44"/>
    </location>
</feature>
<gene>
    <name evidence="3" type="ORF">CUNI_LOCUS14905</name>
</gene>
<dbReference type="PANTHER" id="PTHR22929:SF0">
    <property type="entry name" value="TRANSCRIPTION FACTOR TFIIIB COMPONENT B'' HOMOLOG"/>
    <property type="match status" value="1"/>
</dbReference>
<dbReference type="Pfam" id="PF15963">
    <property type="entry name" value="Myb_DNA-bind_7"/>
    <property type="match status" value="1"/>
</dbReference>
<feature type="compositionally biased region" description="Low complexity" evidence="1">
    <location>
        <begin position="674"/>
        <end position="685"/>
    </location>
</feature>
<feature type="domain" description="SANT" evidence="2">
    <location>
        <begin position="347"/>
        <end position="398"/>
    </location>
</feature>
<dbReference type="PANTHER" id="PTHR22929">
    <property type="entry name" value="RNA POLYMERASE III TRANSCRIPTION INITIATION FACTOR B"/>
    <property type="match status" value="1"/>
</dbReference>
<feature type="compositionally biased region" description="Basic and acidic residues" evidence="1">
    <location>
        <begin position="62"/>
        <end position="78"/>
    </location>
</feature>
<dbReference type="InterPro" id="IPR039467">
    <property type="entry name" value="TFIIIB_B''_Myb"/>
</dbReference>
<name>A0A8S3ZIM8_9EUPU</name>
<reference evidence="3" key="1">
    <citation type="submission" date="2021-04" db="EMBL/GenBank/DDBJ databases">
        <authorList>
            <consortium name="Molecular Ecology Group"/>
        </authorList>
    </citation>
    <scope>NUCLEOTIDE SEQUENCE</scope>
</reference>
<feature type="compositionally biased region" description="Polar residues" evidence="1">
    <location>
        <begin position="478"/>
        <end position="490"/>
    </location>
</feature>
<evidence type="ECO:0000313" key="4">
    <source>
        <dbReference type="Proteomes" id="UP000678393"/>
    </source>
</evidence>
<feature type="compositionally biased region" description="Basic and acidic residues" evidence="1">
    <location>
        <begin position="201"/>
        <end position="213"/>
    </location>
</feature>
<dbReference type="InterPro" id="IPR009057">
    <property type="entry name" value="Homeodomain-like_sf"/>
</dbReference>
<feature type="compositionally biased region" description="Polar residues" evidence="1">
    <location>
        <begin position="555"/>
        <end position="571"/>
    </location>
</feature>
<keyword evidence="4" id="KW-1185">Reference proteome</keyword>
<dbReference type="GO" id="GO:0000126">
    <property type="term" value="C:transcription factor TFIIIB complex"/>
    <property type="evidence" value="ECO:0007669"/>
    <property type="project" value="TreeGrafter"/>
</dbReference>
<sequence>MATRRHRLVIKPNIKPVAAKTGGSVTPKPKTPSINAGFESSSPNVRPHQVLPAQEIQQPPDDDGKRKQEVLPEVEVTKLVDLPGNASCANETLMETELSGDSKERERQESSTPNKGSLDDGCDGSTSMSSSAMAMNSTIPSSHQHKNRQLSTTDSEILAVQSKDITNCAEVAKLADVDGQAATPSEADSSCMSEAMSLDPDSERQKEVGDKSEKKRKWHKSKKPRVEPLPSREKSPDRQKLKMGDLLLWNPSQNFFPKKSKKKSTPKSETRSSSPSSSVAVDDDSESTNQSASLPAPQIMIGPDGNIVLNTESLLINTQREDTKPKEVLEDDDDDRYLNTNSYRKYHRTKQWTERETEKFFMGLSMCGTDFSLLTNLLSNRTRRELKNKFYREERRNRELIDKALSNRQQYDLTPFQKMSVEDEKKVKKQATKRPKKEPSVDKKAEKPKQKRGRKKKIKESEDEEDDWGQEEDEENQNVETVSVQSTESPVATKKSKVKMETINHKKSKLSDQNTQESRAEQVPKFEDFVDLDNPRMTAKPSKTYSRESPEKRTMQQPAITPSADPNLSSSSKVIQAIPGSTQVQIEMEGVQNPVQGVLIPSHMVPQIAPQLGIHGNPAGMQVLLVQEETASGSMVHVYVIPEGSTAPGIAIGGSVGPSSHPAFTSPIPSPHTSAVVQSPAAASPYHASNSHPLASVCSPPPKSPFQSPSPLHYPPAGDPSQRAYHQPHSSSLQQNLNPHSSPTRSFSEPSAIHQQGTEVSLLPLLPTDNTQEKSYSMQSNKDIVFVSPHSQSTDSVMPHDADKSAKLHSKNVHLPAQEIPASSADGYTPDVVVVAVQDTESMAGDGTVLHSSSIVEM</sequence>
<feature type="region of interest" description="Disordered" evidence="1">
    <location>
        <begin position="1"/>
        <end position="155"/>
    </location>
</feature>
<feature type="compositionally biased region" description="Basic residues" evidence="1">
    <location>
        <begin position="427"/>
        <end position="436"/>
    </location>
</feature>
<proteinExistence type="predicted"/>
<feature type="compositionally biased region" description="Polar residues" evidence="1">
    <location>
        <begin position="182"/>
        <end position="192"/>
    </location>
</feature>
<dbReference type="InterPro" id="IPR017884">
    <property type="entry name" value="SANT_dom"/>
</dbReference>
<protein>
    <recommendedName>
        <fullName evidence="2">SANT domain-containing protein</fullName>
    </recommendedName>
</protein>
<evidence type="ECO:0000313" key="3">
    <source>
        <dbReference type="EMBL" id="CAG5129347.1"/>
    </source>
</evidence>
<feature type="compositionally biased region" description="Basic and acidic residues" evidence="1">
    <location>
        <begin position="545"/>
        <end position="554"/>
    </location>
</feature>
<feature type="region of interest" description="Disordered" evidence="1">
    <location>
        <begin position="177"/>
        <end position="299"/>
    </location>
</feature>
<feature type="compositionally biased region" description="Basic and acidic residues" evidence="1">
    <location>
        <begin position="100"/>
        <end position="109"/>
    </location>
</feature>
<dbReference type="GO" id="GO:0001156">
    <property type="term" value="F:TFIIIC-class transcription factor complex binding"/>
    <property type="evidence" value="ECO:0007669"/>
    <property type="project" value="TreeGrafter"/>
</dbReference>
<evidence type="ECO:0000256" key="1">
    <source>
        <dbReference type="SAM" id="MobiDB-lite"/>
    </source>
</evidence>
<organism evidence="3 4">
    <name type="scientific">Candidula unifasciata</name>
    <dbReference type="NCBI Taxonomy" id="100452"/>
    <lineage>
        <taxon>Eukaryota</taxon>
        <taxon>Metazoa</taxon>
        <taxon>Spiralia</taxon>
        <taxon>Lophotrochozoa</taxon>
        <taxon>Mollusca</taxon>
        <taxon>Gastropoda</taxon>
        <taxon>Heterobranchia</taxon>
        <taxon>Euthyneura</taxon>
        <taxon>Panpulmonata</taxon>
        <taxon>Eupulmonata</taxon>
        <taxon>Stylommatophora</taxon>
        <taxon>Helicina</taxon>
        <taxon>Helicoidea</taxon>
        <taxon>Geomitridae</taxon>
        <taxon>Candidula</taxon>
    </lineage>
</organism>
<dbReference type="Gene3D" id="1.20.58.1880">
    <property type="match status" value="1"/>
</dbReference>
<dbReference type="EMBL" id="CAJHNH020003458">
    <property type="protein sequence ID" value="CAG5129347.1"/>
    <property type="molecule type" value="Genomic_DNA"/>
</dbReference>
<comment type="caution">
    <text evidence="3">The sequence shown here is derived from an EMBL/GenBank/DDBJ whole genome shotgun (WGS) entry which is preliminary data.</text>
</comment>
<feature type="compositionally biased region" description="Basic and acidic residues" evidence="1">
    <location>
        <begin position="518"/>
        <end position="528"/>
    </location>
</feature>
<feature type="compositionally biased region" description="Basic residues" evidence="1">
    <location>
        <begin position="449"/>
        <end position="458"/>
    </location>
</feature>
<feature type="region of interest" description="Disordered" evidence="1">
    <location>
        <begin position="651"/>
        <end position="765"/>
    </location>
</feature>
<evidence type="ECO:0000259" key="2">
    <source>
        <dbReference type="PROSITE" id="PS51293"/>
    </source>
</evidence>
<dbReference type="SUPFAM" id="SSF46689">
    <property type="entry name" value="Homeodomain-like"/>
    <property type="match status" value="1"/>
</dbReference>
<dbReference type="CDD" id="cd00167">
    <property type="entry name" value="SANT"/>
    <property type="match status" value="1"/>
</dbReference>
<feature type="compositionally biased region" description="Polar residues" evidence="1">
    <location>
        <begin position="728"/>
        <end position="759"/>
    </location>
</feature>
<feature type="region of interest" description="Disordered" evidence="1">
    <location>
        <begin position="411"/>
        <end position="571"/>
    </location>
</feature>
<feature type="compositionally biased region" description="Basic residues" evidence="1">
    <location>
        <begin position="214"/>
        <end position="223"/>
    </location>
</feature>
<dbReference type="GO" id="GO:0070898">
    <property type="term" value="P:RNA polymerase III preinitiation complex assembly"/>
    <property type="evidence" value="ECO:0007669"/>
    <property type="project" value="TreeGrafter"/>
</dbReference>
<dbReference type="AlphaFoldDB" id="A0A8S3ZIM8"/>
<feature type="compositionally biased region" description="Low complexity" evidence="1">
    <location>
        <begin position="125"/>
        <end position="138"/>
    </location>
</feature>
<feature type="compositionally biased region" description="Low complexity" evidence="1">
    <location>
        <begin position="271"/>
        <end position="280"/>
    </location>
</feature>
<dbReference type="PROSITE" id="PS51293">
    <property type="entry name" value="SANT"/>
    <property type="match status" value="1"/>
</dbReference>
<feature type="non-terminal residue" evidence="3">
    <location>
        <position position="858"/>
    </location>
</feature>
<accession>A0A8S3ZIM8</accession>
<feature type="compositionally biased region" description="Basic and acidic residues" evidence="1">
    <location>
        <begin position="224"/>
        <end position="243"/>
    </location>
</feature>
<dbReference type="SMART" id="SM00717">
    <property type="entry name" value="SANT"/>
    <property type="match status" value="1"/>
</dbReference>
<dbReference type="InterPro" id="IPR001005">
    <property type="entry name" value="SANT/Myb"/>
</dbReference>
<feature type="compositionally biased region" description="Basic and acidic residues" evidence="1">
    <location>
        <begin position="437"/>
        <end position="448"/>
    </location>
</feature>
<dbReference type="Proteomes" id="UP000678393">
    <property type="component" value="Unassembled WGS sequence"/>
</dbReference>